<dbReference type="PANTHER" id="PTHR35004:SF8">
    <property type="entry name" value="TRANSPOSASE RV3428C-RELATED"/>
    <property type="match status" value="1"/>
</dbReference>
<dbReference type="SUPFAM" id="SSF53098">
    <property type="entry name" value="Ribonuclease H-like"/>
    <property type="match status" value="1"/>
</dbReference>
<evidence type="ECO:0000313" key="3">
    <source>
        <dbReference type="EMBL" id="NYI51114.1"/>
    </source>
</evidence>
<organism evidence="3 4">
    <name type="scientific">Macellibacteroides fermentans</name>
    <dbReference type="NCBI Taxonomy" id="879969"/>
    <lineage>
        <taxon>Bacteria</taxon>
        <taxon>Pseudomonadati</taxon>
        <taxon>Bacteroidota</taxon>
        <taxon>Bacteroidia</taxon>
        <taxon>Bacteroidales</taxon>
        <taxon>Porphyromonadaceae</taxon>
        <taxon>Macellibacteroides</taxon>
    </lineage>
</organism>
<protein>
    <submittedName>
        <fullName evidence="3">Transposase</fullName>
    </submittedName>
</protein>
<gene>
    <name evidence="3" type="ORF">F5613_003287</name>
</gene>
<reference evidence="3 4" key="1">
    <citation type="submission" date="2020-07" db="EMBL/GenBank/DDBJ databases">
        <title>Genomic Encyclopedia of Type Strains, Phase IV (KMG-IV): sequencing the most valuable type-strain genomes for metagenomic binning, comparative biology and taxonomic classification.</title>
        <authorList>
            <person name="Goeker M."/>
        </authorList>
    </citation>
    <scope>NUCLEOTIDE SEQUENCE [LARGE SCALE GENOMIC DNA]</scope>
    <source>
        <strain evidence="3 4">DSM 23697</strain>
    </source>
</reference>
<dbReference type="Gene3D" id="3.30.420.10">
    <property type="entry name" value="Ribonuclease H-like superfamily/Ribonuclease H"/>
    <property type="match status" value="1"/>
</dbReference>
<feature type="domain" description="Integrase catalytic" evidence="2">
    <location>
        <begin position="137"/>
        <end position="317"/>
    </location>
</feature>
<dbReference type="Proteomes" id="UP000574332">
    <property type="component" value="Unassembled WGS sequence"/>
</dbReference>
<dbReference type="NCBIfam" id="NF033546">
    <property type="entry name" value="transpos_IS21"/>
    <property type="match status" value="1"/>
</dbReference>
<dbReference type="GO" id="GO:0015074">
    <property type="term" value="P:DNA integration"/>
    <property type="evidence" value="ECO:0007669"/>
    <property type="project" value="InterPro"/>
</dbReference>
<dbReference type="InterPro" id="IPR012337">
    <property type="entry name" value="RNaseH-like_sf"/>
</dbReference>
<dbReference type="InterPro" id="IPR001584">
    <property type="entry name" value="Integrase_cat-core"/>
</dbReference>
<sequence length="513" mass="59823">MSGKVKRMSTIKQLIQLHLAGVSNRQIAKQLGIYKNTVNKYIRTLSLDPLSCQDLLTLDDPVLERRLHAGSPAYCQDRFDDLKTLLPYIESELKRKHVTRHLLWQEYRQSRFDGYSYSQFCYHLSQLESARKPTAILTHNPAEKLFIDFAGDTLCYIDKSRGEIVSVQVFVACLPFSDYTYVQAVMDQRTESFIHALGCCLQELGGSPKILVPDNLKAAVIKADKYEPDINHVLEDFANHYGCVVTPARVRKPKDKALVESSVNRIYQRVYAKLRHQTFFSLEELNKALKEKTREHNQTRMQQKTYSREEQFLAEEKALLRALPAHAFEIRYYTELKIAQNNCIYLGRDKHYYSVPFQHIGKQAKVIYTRTLVKVYVKGELVATHPRSYKFGYTTQKEHLCSAHNHYLERSPEYYLRIAENRSEALYRLIQLIFDSQEVPEILYKRCDGLLSLQRKSDPVLFDRACHIATENHITSYKFVRNLMDKRDLINEQEVAGGTLPKHHNIRGKHYYQ</sequence>
<dbReference type="GO" id="GO:0003676">
    <property type="term" value="F:nucleic acid binding"/>
    <property type="evidence" value="ECO:0007669"/>
    <property type="project" value="InterPro"/>
</dbReference>
<keyword evidence="4" id="KW-1185">Reference proteome</keyword>
<evidence type="ECO:0000313" key="4">
    <source>
        <dbReference type="Proteomes" id="UP000574332"/>
    </source>
</evidence>
<dbReference type="RefSeq" id="WP_179400462.1">
    <property type="nucleotide sequence ID" value="NZ_JACCCY010000007.1"/>
</dbReference>
<dbReference type="Pfam" id="PF22483">
    <property type="entry name" value="Mu-transpos_C_2"/>
    <property type="match status" value="1"/>
</dbReference>
<dbReference type="InterPro" id="IPR054353">
    <property type="entry name" value="IstA-like_C"/>
</dbReference>
<evidence type="ECO:0000256" key="1">
    <source>
        <dbReference type="ARBA" id="ARBA00009277"/>
    </source>
</evidence>
<comment type="caution">
    <text evidence="3">The sequence shown here is derived from an EMBL/GenBank/DDBJ whole genome shotgun (WGS) entry which is preliminary data.</text>
</comment>
<dbReference type="PANTHER" id="PTHR35004">
    <property type="entry name" value="TRANSPOSASE RV3428C-RELATED"/>
    <property type="match status" value="1"/>
</dbReference>
<dbReference type="AlphaFoldDB" id="A0A8E2D989"/>
<name>A0A8E2D989_9PORP</name>
<proteinExistence type="inferred from homology"/>
<dbReference type="EMBL" id="JACCCY010000007">
    <property type="protein sequence ID" value="NYI51114.1"/>
    <property type="molecule type" value="Genomic_DNA"/>
</dbReference>
<accession>A0A8E2D989</accession>
<evidence type="ECO:0000259" key="2">
    <source>
        <dbReference type="PROSITE" id="PS50994"/>
    </source>
</evidence>
<comment type="similarity">
    <text evidence="1">Belongs to the transposase IS21/IS408/IS1162 family.</text>
</comment>
<dbReference type="InterPro" id="IPR036397">
    <property type="entry name" value="RNaseH_sf"/>
</dbReference>
<dbReference type="PROSITE" id="PS50994">
    <property type="entry name" value="INTEGRASE"/>
    <property type="match status" value="1"/>
</dbReference>